<dbReference type="InterPro" id="IPR018752">
    <property type="entry name" value="DabA"/>
</dbReference>
<proteinExistence type="predicted"/>
<dbReference type="PANTHER" id="PTHR38344">
    <property type="entry name" value="UPF0753 PROTEIN AQ_863"/>
    <property type="match status" value="1"/>
</dbReference>
<dbReference type="EMBL" id="NCXI01000553">
    <property type="protein sequence ID" value="PAK71415.1"/>
    <property type="molecule type" value="Genomic_DNA"/>
</dbReference>
<keyword evidence="5" id="KW-0472">Membrane</keyword>
<reference evidence="6 7" key="1">
    <citation type="submission" date="2017-04" db="EMBL/GenBank/DDBJ databases">
        <title>Kefir bacterial isolates.</title>
        <authorList>
            <person name="Kim Y."/>
            <person name="Blasche S."/>
            <person name="Patil K.R."/>
        </authorList>
    </citation>
    <scope>NUCLEOTIDE SEQUENCE [LARGE SCALE GENOMIC DNA]</scope>
    <source>
        <strain evidence="6 7">OG2</strain>
    </source>
</reference>
<sequence>LQLMDLTKDFAPLVVLGGHGSESHNNPYHATLECGACGGASSGFNAKLLATMCNMPSVREGLAQEGIQIPDETV</sequence>
<evidence type="ECO:0000256" key="2">
    <source>
        <dbReference type="ARBA" id="ARBA00022475"/>
    </source>
</evidence>
<feature type="non-terminal residue" evidence="6">
    <location>
        <position position="1"/>
    </location>
</feature>
<dbReference type="GO" id="GO:0046872">
    <property type="term" value="F:metal ion binding"/>
    <property type="evidence" value="ECO:0007669"/>
    <property type="project" value="UniProtKB-KW"/>
</dbReference>
<dbReference type="AlphaFoldDB" id="A0A269XDS9"/>
<keyword evidence="4" id="KW-0862">Zinc</keyword>
<dbReference type="RefSeq" id="WP_143443332.1">
    <property type="nucleotide sequence ID" value="NZ_NCXI01000553.1"/>
</dbReference>
<comment type="caution">
    <text evidence="6">The sequence shown here is derived from an EMBL/GenBank/DDBJ whole genome shotgun (WGS) entry which is preliminary data.</text>
</comment>
<evidence type="ECO:0008006" key="8">
    <source>
        <dbReference type="Google" id="ProtNLM"/>
    </source>
</evidence>
<keyword evidence="2" id="KW-1003">Cell membrane</keyword>
<keyword evidence="3" id="KW-0479">Metal-binding</keyword>
<evidence type="ECO:0000256" key="3">
    <source>
        <dbReference type="ARBA" id="ARBA00022723"/>
    </source>
</evidence>
<dbReference type="Proteomes" id="UP000216802">
    <property type="component" value="Unassembled WGS sequence"/>
</dbReference>
<evidence type="ECO:0000313" key="7">
    <source>
        <dbReference type="Proteomes" id="UP000216802"/>
    </source>
</evidence>
<dbReference type="Pfam" id="PF10070">
    <property type="entry name" value="DabA"/>
    <property type="match status" value="1"/>
</dbReference>
<dbReference type="PANTHER" id="PTHR38344:SF1">
    <property type="entry name" value="INORGANIC CARBON TRANSPORTER SUBUNIT DABA-RELATED"/>
    <property type="match status" value="1"/>
</dbReference>
<name>A0A269XDS9_9LACO</name>
<feature type="non-terminal residue" evidence="6">
    <location>
        <position position="74"/>
    </location>
</feature>
<evidence type="ECO:0000256" key="1">
    <source>
        <dbReference type="ARBA" id="ARBA00022448"/>
    </source>
</evidence>
<keyword evidence="1" id="KW-0813">Transport</keyword>
<evidence type="ECO:0000256" key="4">
    <source>
        <dbReference type="ARBA" id="ARBA00022833"/>
    </source>
</evidence>
<organism evidence="6 7">
    <name type="scientific">Lentilactobacillus parakefiri</name>
    <dbReference type="NCBI Taxonomy" id="152332"/>
    <lineage>
        <taxon>Bacteria</taxon>
        <taxon>Bacillati</taxon>
        <taxon>Bacillota</taxon>
        <taxon>Bacilli</taxon>
        <taxon>Lactobacillales</taxon>
        <taxon>Lactobacillaceae</taxon>
        <taxon>Lentilactobacillus</taxon>
    </lineage>
</organism>
<accession>A0A269XDS9</accession>
<protein>
    <recommendedName>
        <fullName evidence="8">DUF2309 domain-containing protein</fullName>
    </recommendedName>
</protein>
<evidence type="ECO:0000313" key="6">
    <source>
        <dbReference type="EMBL" id="PAK71415.1"/>
    </source>
</evidence>
<evidence type="ECO:0000256" key="5">
    <source>
        <dbReference type="ARBA" id="ARBA00023136"/>
    </source>
</evidence>
<gene>
    <name evidence="6" type="ORF">B8W98_13610</name>
</gene>